<dbReference type="InterPro" id="IPR050983">
    <property type="entry name" value="GST_Omega/HSP26"/>
</dbReference>
<organism evidence="2">
    <name type="scientific">Compsopogon caeruleus</name>
    <dbReference type="NCBI Taxonomy" id="31354"/>
    <lineage>
        <taxon>Eukaryota</taxon>
        <taxon>Rhodophyta</taxon>
        <taxon>Compsopogonophyceae</taxon>
        <taxon>Compsopogonales</taxon>
        <taxon>Compsopogonaceae</taxon>
        <taxon>Compsopogon</taxon>
    </lineage>
</organism>
<dbReference type="EMBL" id="HBGH01018358">
    <property type="protein sequence ID" value="CAD9238103.1"/>
    <property type="molecule type" value="Transcribed_RNA"/>
</dbReference>
<dbReference type="Pfam" id="PF13409">
    <property type="entry name" value="GST_N_2"/>
    <property type="match status" value="1"/>
</dbReference>
<proteinExistence type="predicted"/>
<name>A0A7S1XHS8_9RHOD</name>
<dbReference type="CDD" id="cd00570">
    <property type="entry name" value="GST_N_family"/>
    <property type="match status" value="1"/>
</dbReference>
<dbReference type="SUPFAM" id="SSF47616">
    <property type="entry name" value="GST C-terminal domain-like"/>
    <property type="match status" value="1"/>
</dbReference>
<dbReference type="PANTHER" id="PTHR43968">
    <property type="match status" value="1"/>
</dbReference>
<dbReference type="AlphaFoldDB" id="A0A7S1XHS8"/>
<dbReference type="Pfam" id="PF13410">
    <property type="entry name" value="GST_C_2"/>
    <property type="match status" value="1"/>
</dbReference>
<dbReference type="SUPFAM" id="SSF52833">
    <property type="entry name" value="Thioredoxin-like"/>
    <property type="match status" value="1"/>
</dbReference>
<dbReference type="InterPro" id="IPR004045">
    <property type="entry name" value="Glutathione_S-Trfase_N"/>
</dbReference>
<feature type="domain" description="GST N-terminal" evidence="1">
    <location>
        <begin position="89"/>
        <end position="172"/>
    </location>
</feature>
<evidence type="ECO:0000259" key="1">
    <source>
        <dbReference type="PROSITE" id="PS50404"/>
    </source>
</evidence>
<dbReference type="InterPro" id="IPR036249">
    <property type="entry name" value="Thioredoxin-like_sf"/>
</dbReference>
<dbReference type="CDD" id="cd00299">
    <property type="entry name" value="GST_C_family"/>
    <property type="match status" value="1"/>
</dbReference>
<protein>
    <recommendedName>
        <fullName evidence="1">GST N-terminal domain-containing protein</fullName>
    </recommendedName>
</protein>
<accession>A0A7S1XHS8</accession>
<dbReference type="InterPro" id="IPR036282">
    <property type="entry name" value="Glutathione-S-Trfase_C_sf"/>
</dbReference>
<gene>
    <name evidence="2" type="ORF">CCAE0312_LOCUS10205</name>
</gene>
<dbReference type="Gene3D" id="3.40.30.10">
    <property type="entry name" value="Glutaredoxin"/>
    <property type="match status" value="1"/>
</dbReference>
<dbReference type="PROSITE" id="PS51354">
    <property type="entry name" value="GLUTAREDOXIN_2"/>
    <property type="match status" value="1"/>
</dbReference>
<reference evidence="2" key="1">
    <citation type="submission" date="2021-01" db="EMBL/GenBank/DDBJ databases">
        <authorList>
            <person name="Corre E."/>
            <person name="Pelletier E."/>
            <person name="Niang G."/>
            <person name="Scheremetjew M."/>
            <person name="Finn R."/>
            <person name="Kale V."/>
            <person name="Holt S."/>
            <person name="Cochrane G."/>
            <person name="Meng A."/>
            <person name="Brown T."/>
            <person name="Cohen L."/>
        </authorList>
    </citation>
    <scope>NUCLEOTIDE SEQUENCE</scope>
    <source>
        <strain evidence="2">SAG 36.94</strain>
    </source>
</reference>
<dbReference type="PANTHER" id="PTHR43968:SF14">
    <property type="entry name" value="GLUTATHIONE S-TRANSFERASE"/>
    <property type="match status" value="1"/>
</dbReference>
<dbReference type="GO" id="GO:0005737">
    <property type="term" value="C:cytoplasm"/>
    <property type="evidence" value="ECO:0007669"/>
    <property type="project" value="TreeGrafter"/>
</dbReference>
<sequence length="479" mass="55006">MVMAFCVLVGRDLPSPRVWKNRVCLRMRYSVDVPSWDALRLDLERRVVDLGGGGDLVWMREDQDAHGRLYPPCTRDGTLRLFGKAEEDVRVTLYRDPAYWCPYCERVQMQLEVKRVPYRIRMINMRCYGKKPDYYTRMVPSGLLPAVEVDGRLFTESVDIMFLLEDQFTEHSLADFPDFAQKARTFMKLERECFSWWCTFVFRPPDRRARVAWEDVLSRWDAAVQSAGGPYLFGNRVSVIDIMAVPFFERYVASSFYWQGFRIRGTGQFPGIDSWMTAMEREIPSFAAMKADFYSTIKDLPPQMGRPFFSDTSQDFRAFVEGDGEIWKLPLPPIGPSSLEPITSLAEGDDGVGLEHHLEACARMIQNHSRIARFALRGAGDRPRTVTAPLSDPDAIPDSSLHEEMDVVLRLLSQSLLQQRIPEREIQGVVSCLTKDERDGIFKSISYFRDRVGVPRDMMFPAARILRAFAGAFADQFKS</sequence>
<dbReference type="PROSITE" id="PS50404">
    <property type="entry name" value="GST_NTER"/>
    <property type="match status" value="1"/>
</dbReference>
<dbReference type="Gene3D" id="1.20.1050.10">
    <property type="match status" value="1"/>
</dbReference>
<evidence type="ECO:0000313" key="2">
    <source>
        <dbReference type="EMBL" id="CAD9238103.1"/>
    </source>
</evidence>